<dbReference type="EMBL" id="JBHLXP010000001">
    <property type="protein sequence ID" value="MFC0048766.1"/>
    <property type="molecule type" value="Genomic_DNA"/>
</dbReference>
<dbReference type="PANTHER" id="PTHR45947">
    <property type="entry name" value="SULFOQUINOVOSYL TRANSFERASE SQD2"/>
    <property type="match status" value="1"/>
</dbReference>
<keyword evidence="4" id="KW-0328">Glycosyltransferase</keyword>
<dbReference type="InterPro" id="IPR001173">
    <property type="entry name" value="Glyco_trans_2-like"/>
</dbReference>
<feature type="domain" description="Glycosyltransferase subfamily 4-like N-terminal" evidence="3">
    <location>
        <begin position="326"/>
        <end position="478"/>
    </location>
</feature>
<dbReference type="Pfam" id="PF00534">
    <property type="entry name" value="Glycos_transf_1"/>
    <property type="match status" value="1"/>
</dbReference>
<evidence type="ECO:0000259" key="1">
    <source>
        <dbReference type="Pfam" id="PF00534"/>
    </source>
</evidence>
<dbReference type="InterPro" id="IPR028098">
    <property type="entry name" value="Glyco_trans_4-like_N"/>
</dbReference>
<dbReference type="Pfam" id="PF00535">
    <property type="entry name" value="Glycos_transf_2"/>
    <property type="match status" value="1"/>
</dbReference>
<protein>
    <submittedName>
        <fullName evidence="4">Glycosyltransferase</fullName>
        <ecNumber evidence="4">2.4.-.-</ecNumber>
    </submittedName>
</protein>
<dbReference type="GO" id="GO:0016757">
    <property type="term" value="F:glycosyltransferase activity"/>
    <property type="evidence" value="ECO:0007669"/>
    <property type="project" value="UniProtKB-KW"/>
</dbReference>
<sequence length="1045" mass="115289">MSATTLAVLMCSYNRKARTLAALAALFAQQVPAPYQLQVFLLDDGSSDGTADAVTSSYPQVCLLHGNGQLYWNGAMRLAWQHALTQLPAAGAFIWLNDDVLLDDDALLRLIQAWQLATRQTEKPVGAVVGAMREPGTARLSYGGRRRHSVLQPLRLGPVLTASDQLQRCDFINGNWCLIPAAVVAEIGILSPQFTHSMGDYDYGLRALQAGFLLYQAPGSFGECAANSGRGGVLDAALPMAQRLKMLNQPNRWPPAEEWHAFVRAHGGPLSGLSQLRVLLRQYCPQLFLSLRQRHFPPITAAAPQLLPRRQVVIVQQVLKQYRLAYFDQLAATLAQQQIELRVLFGVADGAEAQKGDNIAVAPAGHYQAISVKKFGPWVWQWHEVLEQADVVIVEQANRHLLNYWLLWRRQHRDFRLVFWGHGYDHQANNALRARWKQFWLSRCDHFLAYTAAVGDWLTAHGMPAQKVTVLNNSLDTKALLALPESELEVQPRPLVLLYCGALYPAKQLPLLLQSCAALFQAKVISRLIVLGDGPQRDLLMQTAANAPWLDYRGACFGEDKVQAYQAADLVLNPGLTGLAILDAFAAGLPYLTTQQPDHSPEISYLQHGYNGYLLAAEVAAIVAAVTTLQQDQALLQQLGQQARYSAGLYSLDNMVAAAAQAIQGQLPALADRQYRILHQAYRQPGGEDQAVAREQALLAAHGVALSTLIRQTPQALSVVARLKAVAGWFGLWVDTTPLQGLSRGDVLLVHNLFPLLSPFLLRAAQRRGIRTVLYLHNFRLLTPAASLLPGVSARAPGWSLLPEQWRQPGRPEGRVVSVLLALALWWQYRRKAWLQADVLVCPSEFVRQQFQAAGIAAAKLLVKPHYVPQQLLTSPAQQTDTPYVLFVGRAEPAKGLPFLLQIWREVPDLPELWVAGAGAEQLAPAPGVRMLGRQDQSALCRLYQQASLLVVPSMVAETFGNVVIEAYAQSTPVLVANSGALTELVLPAQTGLVFETGDSADFVAKLQQMLADPETLNRMGQQALQRYQQLYSDTAQWRFYQLLP</sequence>
<comment type="caution">
    <text evidence="4">The sequence shown here is derived from an EMBL/GenBank/DDBJ whole genome shotgun (WGS) entry which is preliminary data.</text>
</comment>
<dbReference type="Proteomes" id="UP001589813">
    <property type="component" value="Unassembled WGS sequence"/>
</dbReference>
<evidence type="ECO:0000259" key="3">
    <source>
        <dbReference type="Pfam" id="PF13439"/>
    </source>
</evidence>
<name>A0ABV6BD21_9GAMM</name>
<dbReference type="InterPro" id="IPR029044">
    <property type="entry name" value="Nucleotide-diphossugar_trans"/>
</dbReference>
<keyword evidence="4" id="KW-0808">Transferase</keyword>
<dbReference type="PANTHER" id="PTHR45947:SF13">
    <property type="entry name" value="TRANSFERASE"/>
    <property type="match status" value="1"/>
</dbReference>
<keyword evidence="5" id="KW-1185">Reference proteome</keyword>
<gene>
    <name evidence="4" type="ORF">ACFFJP_10765</name>
</gene>
<reference evidence="4 5" key="1">
    <citation type="submission" date="2024-09" db="EMBL/GenBank/DDBJ databases">
        <authorList>
            <person name="Sun Q."/>
            <person name="Mori K."/>
        </authorList>
    </citation>
    <scope>NUCLEOTIDE SEQUENCE [LARGE SCALE GENOMIC DNA]</scope>
    <source>
        <strain evidence="4 5">KCTC 23315</strain>
    </source>
</reference>
<evidence type="ECO:0000313" key="5">
    <source>
        <dbReference type="Proteomes" id="UP001589813"/>
    </source>
</evidence>
<dbReference type="SUPFAM" id="SSF53756">
    <property type="entry name" value="UDP-Glycosyltransferase/glycogen phosphorylase"/>
    <property type="match status" value="2"/>
</dbReference>
<proteinExistence type="predicted"/>
<dbReference type="CDD" id="cd03801">
    <property type="entry name" value="GT4_PimA-like"/>
    <property type="match status" value="2"/>
</dbReference>
<dbReference type="EC" id="2.4.-.-" evidence="4"/>
<evidence type="ECO:0000259" key="2">
    <source>
        <dbReference type="Pfam" id="PF00535"/>
    </source>
</evidence>
<dbReference type="RefSeq" id="WP_377243251.1">
    <property type="nucleotide sequence ID" value="NZ_JBHLXP010000001.1"/>
</dbReference>
<dbReference type="Pfam" id="PF13439">
    <property type="entry name" value="Glyco_transf_4"/>
    <property type="match status" value="1"/>
</dbReference>
<organism evidence="4 5">
    <name type="scientific">Rheinheimera tilapiae</name>
    <dbReference type="NCBI Taxonomy" id="875043"/>
    <lineage>
        <taxon>Bacteria</taxon>
        <taxon>Pseudomonadati</taxon>
        <taxon>Pseudomonadota</taxon>
        <taxon>Gammaproteobacteria</taxon>
        <taxon>Chromatiales</taxon>
        <taxon>Chromatiaceae</taxon>
        <taxon>Rheinheimera</taxon>
    </lineage>
</organism>
<dbReference type="Gene3D" id="3.90.550.10">
    <property type="entry name" value="Spore Coat Polysaccharide Biosynthesis Protein SpsA, Chain A"/>
    <property type="match status" value="1"/>
</dbReference>
<dbReference type="Pfam" id="PF13692">
    <property type="entry name" value="Glyco_trans_1_4"/>
    <property type="match status" value="1"/>
</dbReference>
<evidence type="ECO:0000313" key="4">
    <source>
        <dbReference type="EMBL" id="MFC0048766.1"/>
    </source>
</evidence>
<feature type="domain" description="Glycosyltransferase 2-like" evidence="2">
    <location>
        <begin position="8"/>
        <end position="115"/>
    </location>
</feature>
<dbReference type="InterPro" id="IPR001296">
    <property type="entry name" value="Glyco_trans_1"/>
</dbReference>
<dbReference type="Gene3D" id="3.40.50.2000">
    <property type="entry name" value="Glycogen Phosphorylase B"/>
    <property type="match status" value="3"/>
</dbReference>
<dbReference type="SUPFAM" id="SSF53448">
    <property type="entry name" value="Nucleotide-diphospho-sugar transferases"/>
    <property type="match status" value="1"/>
</dbReference>
<dbReference type="InterPro" id="IPR050194">
    <property type="entry name" value="Glycosyltransferase_grp1"/>
</dbReference>
<accession>A0ABV6BD21</accession>
<feature type="domain" description="Glycosyl transferase family 1" evidence="1">
    <location>
        <begin position="878"/>
        <end position="1026"/>
    </location>
</feature>